<evidence type="ECO:0000259" key="17">
    <source>
        <dbReference type="PROSITE" id="PS50975"/>
    </source>
</evidence>
<evidence type="ECO:0000256" key="7">
    <source>
        <dbReference type="ARBA" id="ARBA00022723"/>
    </source>
</evidence>
<keyword evidence="8 15" id="KW-0547">Nucleotide-binding</keyword>
<evidence type="ECO:0000313" key="20">
    <source>
        <dbReference type="Proteomes" id="UP000752012"/>
    </source>
</evidence>
<dbReference type="InterPro" id="IPR005479">
    <property type="entry name" value="CPAse_ATP-bd"/>
</dbReference>
<evidence type="ECO:0000256" key="9">
    <source>
        <dbReference type="ARBA" id="ARBA00022832"/>
    </source>
</evidence>
<dbReference type="NCBIfam" id="TIGR00514">
    <property type="entry name" value="accC"/>
    <property type="match status" value="1"/>
</dbReference>
<dbReference type="PROSITE" id="PS00866">
    <property type="entry name" value="CPSASE_1"/>
    <property type="match status" value="1"/>
</dbReference>
<dbReference type="Pfam" id="PF02786">
    <property type="entry name" value="CPSase_L_D2"/>
    <property type="match status" value="1"/>
</dbReference>
<sequence length="455" mass="49663">MKKILVANRGEIAVRIIRAAQEMGIGTVAVYSTADKEALHVRMADEAVCIGPVSSAESYLNFTNIISAAKLTDVDGIHPGYGFLAENPDFAEICDACNVTFIGPSPQAISQMGTKDVARKKMQEAGVPVVPGSDGLVDGPEHGAEVAAGIGYPVIIKATAGGGGKGIRVAKDEAELKKGISVTQKEAKANFGNDGVYLEKFIEDFRHVEIQVLADQHGNTIHLGERDCSIQRRLQKLVEETPSPAVSPEVRKKMGDAAVKAAEAVDYVGAGTIEFIFDHNTDAFYFMEMNTRIQVEHPVTEMVTGVDLIKEQIRAASGEKLSVRQEDVTFNGWSIECRINAEDPFRNFMPSPGKLSFYLPPGGPGVRVDSACYNGYTISPFYDSMVAKLIVHGADRAEAVSKMERALKEFYVEGVHTTIPFHIRLFQHDVFRSGDFNTKFLELYPIRAEEEENDG</sequence>
<evidence type="ECO:0000256" key="11">
    <source>
        <dbReference type="ARBA" id="ARBA00022842"/>
    </source>
</evidence>
<keyword evidence="9 16" id="KW-0276">Fatty acid metabolism</keyword>
<organism evidence="19 20">
    <name type="scientific">Alkalicoccus luteus</name>
    <dbReference type="NCBI Taxonomy" id="1237094"/>
    <lineage>
        <taxon>Bacteria</taxon>
        <taxon>Bacillati</taxon>
        <taxon>Bacillota</taxon>
        <taxon>Bacilli</taxon>
        <taxon>Bacillales</taxon>
        <taxon>Bacillaceae</taxon>
        <taxon>Alkalicoccus</taxon>
    </lineage>
</organism>
<dbReference type="EC" id="6.3.4.14" evidence="4 16"/>
<proteinExistence type="predicted"/>
<dbReference type="Pfam" id="PF02785">
    <property type="entry name" value="Biotin_carb_C"/>
    <property type="match status" value="1"/>
</dbReference>
<keyword evidence="10 15" id="KW-0067">ATP-binding</keyword>
<evidence type="ECO:0000256" key="16">
    <source>
        <dbReference type="RuleBase" id="RU365063"/>
    </source>
</evidence>
<comment type="function">
    <text evidence="1 16">This protein is a component of the acetyl coenzyme A carboxylase complex; first, biotin carboxylase catalyzes the carboxylation of the carrier protein and then the transcarboxylase transfers the carboxyl group to form malonyl-CoA.</text>
</comment>
<comment type="caution">
    <text evidence="19">The sequence shown here is derived from an EMBL/GenBank/DDBJ whole genome shotgun (WGS) entry which is preliminary data.</text>
</comment>
<evidence type="ECO:0000256" key="2">
    <source>
        <dbReference type="ARBA" id="ARBA00004956"/>
    </source>
</evidence>
<keyword evidence="16" id="KW-0443">Lipid metabolism</keyword>
<evidence type="ECO:0000256" key="6">
    <source>
        <dbReference type="ARBA" id="ARBA00022598"/>
    </source>
</evidence>
<keyword evidence="13 16" id="KW-0092">Biotin</keyword>
<keyword evidence="11" id="KW-0460">Magnesium</keyword>
<feature type="domain" description="Biotin carboxylation" evidence="18">
    <location>
        <begin position="1"/>
        <end position="446"/>
    </location>
</feature>
<comment type="subunit">
    <text evidence="3 16">Acetyl-CoA carboxylase is a heterohexamer of biotin carboxyl carrier protein, biotin carboxylase and the two subunits of carboxyl transferase in a 2:2 complex.</text>
</comment>
<dbReference type="InterPro" id="IPR005482">
    <property type="entry name" value="Biotin_COase_C"/>
</dbReference>
<dbReference type="SMART" id="SM00878">
    <property type="entry name" value="Biotin_carb_C"/>
    <property type="match status" value="1"/>
</dbReference>
<feature type="domain" description="ATP-grasp" evidence="17">
    <location>
        <begin position="119"/>
        <end position="317"/>
    </location>
</feature>
<dbReference type="SUPFAM" id="SSF51246">
    <property type="entry name" value="Rudiment single hybrid motif"/>
    <property type="match status" value="1"/>
</dbReference>
<keyword evidence="5 16" id="KW-0444">Lipid biosynthesis</keyword>
<accession>A0A969PXZ2</accession>
<dbReference type="PROSITE" id="PS50979">
    <property type="entry name" value="BC"/>
    <property type="match status" value="1"/>
</dbReference>
<dbReference type="RefSeq" id="WP_168006371.1">
    <property type="nucleotide sequence ID" value="NZ_JAATHJ010000010.1"/>
</dbReference>
<keyword evidence="12 16" id="KW-0275">Fatty acid biosynthesis</keyword>
<dbReference type="InterPro" id="IPR005481">
    <property type="entry name" value="BC-like_N"/>
</dbReference>
<dbReference type="Gene3D" id="3.30.470.20">
    <property type="entry name" value="ATP-grasp fold, B domain"/>
    <property type="match status" value="1"/>
</dbReference>
<dbReference type="InterPro" id="IPR004549">
    <property type="entry name" value="Acetyl_CoA_COase_biotin_COase"/>
</dbReference>
<keyword evidence="6 16" id="KW-0436">Ligase</keyword>
<protein>
    <recommendedName>
        <fullName evidence="4 16">Biotin carboxylase</fullName>
        <ecNumber evidence="4 16">6.3.4.14</ecNumber>
    </recommendedName>
    <alternativeName>
        <fullName evidence="16">Acetyl-coenzyme A carboxylase biotin carboxylase subunit A</fullName>
    </alternativeName>
</protein>
<dbReference type="FunFam" id="3.30.470.20:FF:000028">
    <property type="entry name" value="Methylcrotonoyl-CoA carboxylase subunit alpha, mitochondrial"/>
    <property type="match status" value="1"/>
</dbReference>
<keyword evidence="7" id="KW-0479">Metal-binding</keyword>
<evidence type="ECO:0000256" key="4">
    <source>
        <dbReference type="ARBA" id="ARBA00013263"/>
    </source>
</evidence>
<dbReference type="NCBIfam" id="NF006367">
    <property type="entry name" value="PRK08591.1"/>
    <property type="match status" value="1"/>
</dbReference>
<keyword evidence="20" id="KW-1185">Reference proteome</keyword>
<dbReference type="Proteomes" id="UP000752012">
    <property type="component" value="Unassembled WGS sequence"/>
</dbReference>
<dbReference type="GO" id="GO:0006633">
    <property type="term" value="P:fatty acid biosynthetic process"/>
    <property type="evidence" value="ECO:0007669"/>
    <property type="project" value="UniProtKB-KW"/>
</dbReference>
<dbReference type="PROSITE" id="PS50975">
    <property type="entry name" value="ATP_GRASP"/>
    <property type="match status" value="1"/>
</dbReference>
<dbReference type="GO" id="GO:0046872">
    <property type="term" value="F:metal ion binding"/>
    <property type="evidence" value="ECO:0007669"/>
    <property type="project" value="UniProtKB-KW"/>
</dbReference>
<gene>
    <name evidence="19" type="primary">accC</name>
    <name evidence="19" type="ORF">HCN83_08565</name>
</gene>
<dbReference type="FunFam" id="3.30.1490.20:FF:000018">
    <property type="entry name" value="Biotin carboxylase"/>
    <property type="match status" value="1"/>
</dbReference>
<dbReference type="SUPFAM" id="SSF56059">
    <property type="entry name" value="Glutathione synthetase ATP-binding domain-like"/>
    <property type="match status" value="1"/>
</dbReference>
<dbReference type="GO" id="GO:0005524">
    <property type="term" value="F:ATP binding"/>
    <property type="evidence" value="ECO:0007669"/>
    <property type="project" value="UniProtKB-UniRule"/>
</dbReference>
<comment type="catalytic activity">
    <reaction evidence="14 16">
        <text>N(6)-biotinyl-L-lysyl-[protein] + hydrogencarbonate + ATP = N(6)-carboxybiotinyl-L-lysyl-[protein] + ADP + phosphate + H(+)</text>
        <dbReference type="Rhea" id="RHEA:13501"/>
        <dbReference type="Rhea" id="RHEA-COMP:10505"/>
        <dbReference type="Rhea" id="RHEA-COMP:10506"/>
        <dbReference type="ChEBI" id="CHEBI:15378"/>
        <dbReference type="ChEBI" id="CHEBI:17544"/>
        <dbReference type="ChEBI" id="CHEBI:30616"/>
        <dbReference type="ChEBI" id="CHEBI:43474"/>
        <dbReference type="ChEBI" id="CHEBI:83144"/>
        <dbReference type="ChEBI" id="CHEBI:83145"/>
        <dbReference type="ChEBI" id="CHEBI:456216"/>
        <dbReference type="EC" id="6.3.4.14"/>
    </reaction>
</comment>
<dbReference type="GO" id="GO:0004075">
    <property type="term" value="F:biotin carboxylase activity"/>
    <property type="evidence" value="ECO:0007669"/>
    <property type="project" value="UniProtKB-EC"/>
</dbReference>
<evidence type="ECO:0000256" key="5">
    <source>
        <dbReference type="ARBA" id="ARBA00022516"/>
    </source>
</evidence>
<evidence type="ECO:0000256" key="3">
    <source>
        <dbReference type="ARBA" id="ARBA00011750"/>
    </source>
</evidence>
<dbReference type="PROSITE" id="PS00867">
    <property type="entry name" value="CPSASE_2"/>
    <property type="match status" value="1"/>
</dbReference>
<evidence type="ECO:0000313" key="19">
    <source>
        <dbReference type="EMBL" id="NJP37637.1"/>
    </source>
</evidence>
<dbReference type="InterPro" id="IPR051602">
    <property type="entry name" value="ACC_Biotin_Carboxylase"/>
</dbReference>
<dbReference type="SUPFAM" id="SSF52440">
    <property type="entry name" value="PreATP-grasp domain"/>
    <property type="match status" value="1"/>
</dbReference>
<dbReference type="InterPro" id="IPR016185">
    <property type="entry name" value="PreATP-grasp_dom_sf"/>
</dbReference>
<evidence type="ECO:0000256" key="13">
    <source>
        <dbReference type="ARBA" id="ARBA00023267"/>
    </source>
</evidence>
<dbReference type="FunFam" id="3.40.50.20:FF:000010">
    <property type="entry name" value="Propionyl-CoA carboxylase subunit alpha"/>
    <property type="match status" value="1"/>
</dbReference>
<dbReference type="InterPro" id="IPR011761">
    <property type="entry name" value="ATP-grasp"/>
</dbReference>
<dbReference type="InterPro" id="IPR011054">
    <property type="entry name" value="Rudment_hybrid_motif"/>
</dbReference>
<comment type="pathway">
    <text evidence="2 16">Lipid metabolism; malonyl-CoA biosynthesis; malonyl-CoA from acetyl-CoA: step 1/1.</text>
</comment>
<dbReference type="EMBL" id="JAATHJ010000010">
    <property type="protein sequence ID" value="NJP37637.1"/>
    <property type="molecule type" value="Genomic_DNA"/>
</dbReference>
<dbReference type="PANTHER" id="PTHR48095:SF2">
    <property type="entry name" value="BIOTIN CARBOXYLASE, CHLOROPLASTIC"/>
    <property type="match status" value="1"/>
</dbReference>
<name>A0A969PXZ2_9BACI</name>
<reference evidence="19 20" key="1">
    <citation type="submission" date="2020-03" db="EMBL/GenBank/DDBJ databases">
        <title>Assessment of the enzymatic potential of alkaline-tolerant lipase obtained from Bacillus luteus H11 (technogenic soil) for the bioremediation of saline soils contaminated with petroleum substances.</title>
        <authorList>
            <person name="Kalwasinska A."/>
        </authorList>
    </citation>
    <scope>NUCLEOTIDE SEQUENCE [LARGE SCALE GENOMIC DNA]</scope>
    <source>
        <strain evidence="19 20">H11</strain>
    </source>
</reference>
<evidence type="ECO:0000256" key="8">
    <source>
        <dbReference type="ARBA" id="ARBA00022741"/>
    </source>
</evidence>
<evidence type="ECO:0000256" key="15">
    <source>
        <dbReference type="PROSITE-ProRule" id="PRU00409"/>
    </source>
</evidence>
<dbReference type="PANTHER" id="PTHR48095">
    <property type="entry name" value="PYRUVATE CARBOXYLASE SUBUNIT A"/>
    <property type="match status" value="1"/>
</dbReference>
<dbReference type="AlphaFoldDB" id="A0A969PXZ2"/>
<dbReference type="InterPro" id="IPR011764">
    <property type="entry name" value="Biotin_carboxylation_dom"/>
</dbReference>
<evidence type="ECO:0000256" key="14">
    <source>
        <dbReference type="ARBA" id="ARBA00048600"/>
    </source>
</evidence>
<dbReference type="Pfam" id="PF00289">
    <property type="entry name" value="Biotin_carb_N"/>
    <property type="match status" value="1"/>
</dbReference>
<evidence type="ECO:0000256" key="12">
    <source>
        <dbReference type="ARBA" id="ARBA00023160"/>
    </source>
</evidence>
<evidence type="ECO:0000259" key="18">
    <source>
        <dbReference type="PROSITE" id="PS50979"/>
    </source>
</evidence>
<evidence type="ECO:0000256" key="10">
    <source>
        <dbReference type="ARBA" id="ARBA00022840"/>
    </source>
</evidence>
<evidence type="ECO:0000256" key="1">
    <source>
        <dbReference type="ARBA" id="ARBA00003761"/>
    </source>
</evidence>